<feature type="region of interest" description="Disordered" evidence="1">
    <location>
        <begin position="88"/>
        <end position="115"/>
    </location>
</feature>
<evidence type="ECO:0000256" key="1">
    <source>
        <dbReference type="SAM" id="MobiDB-lite"/>
    </source>
</evidence>
<feature type="compositionally biased region" description="Basic and acidic residues" evidence="1">
    <location>
        <begin position="178"/>
        <end position="193"/>
    </location>
</feature>
<name>A0A553P715_TIGCA</name>
<evidence type="ECO:0000313" key="3">
    <source>
        <dbReference type="Proteomes" id="UP000318571"/>
    </source>
</evidence>
<dbReference type="Proteomes" id="UP000318571">
    <property type="component" value="Chromosome 3"/>
</dbReference>
<feature type="non-terminal residue" evidence="2">
    <location>
        <position position="1"/>
    </location>
</feature>
<organism evidence="2 3">
    <name type="scientific">Tigriopus californicus</name>
    <name type="common">Marine copepod</name>
    <dbReference type="NCBI Taxonomy" id="6832"/>
    <lineage>
        <taxon>Eukaryota</taxon>
        <taxon>Metazoa</taxon>
        <taxon>Ecdysozoa</taxon>
        <taxon>Arthropoda</taxon>
        <taxon>Crustacea</taxon>
        <taxon>Multicrustacea</taxon>
        <taxon>Hexanauplia</taxon>
        <taxon>Copepoda</taxon>
        <taxon>Harpacticoida</taxon>
        <taxon>Harpacticidae</taxon>
        <taxon>Tigriopus</taxon>
    </lineage>
</organism>
<feature type="compositionally biased region" description="Polar residues" evidence="1">
    <location>
        <begin position="404"/>
        <end position="430"/>
    </location>
</feature>
<feature type="compositionally biased region" description="Pro residues" evidence="1">
    <location>
        <begin position="89"/>
        <end position="102"/>
    </location>
</feature>
<feature type="region of interest" description="Disordered" evidence="1">
    <location>
        <begin position="508"/>
        <end position="574"/>
    </location>
</feature>
<evidence type="ECO:0000313" key="2">
    <source>
        <dbReference type="EMBL" id="TRY73479.1"/>
    </source>
</evidence>
<feature type="compositionally biased region" description="Polar residues" evidence="1">
    <location>
        <begin position="508"/>
        <end position="520"/>
    </location>
</feature>
<feature type="compositionally biased region" description="Polar residues" evidence="1">
    <location>
        <begin position="547"/>
        <end position="561"/>
    </location>
</feature>
<comment type="caution">
    <text evidence="2">The sequence shown here is derived from an EMBL/GenBank/DDBJ whole genome shotgun (WGS) entry which is preliminary data.</text>
</comment>
<reference evidence="2 3" key="1">
    <citation type="journal article" date="2018" name="Nat. Ecol. Evol.">
        <title>Genomic signatures of mitonuclear coevolution across populations of Tigriopus californicus.</title>
        <authorList>
            <person name="Barreto F.S."/>
            <person name="Watson E.T."/>
            <person name="Lima T.G."/>
            <person name="Willett C.S."/>
            <person name="Edmands S."/>
            <person name="Li W."/>
            <person name="Burton R.S."/>
        </authorList>
    </citation>
    <scope>NUCLEOTIDE SEQUENCE [LARGE SCALE GENOMIC DNA]</scope>
    <source>
        <strain evidence="2 3">San Diego</strain>
    </source>
</reference>
<keyword evidence="3" id="KW-1185">Reference proteome</keyword>
<dbReference type="AlphaFoldDB" id="A0A553P715"/>
<protein>
    <submittedName>
        <fullName evidence="2">Uncharacterized protein</fullName>
    </submittedName>
</protein>
<feature type="compositionally biased region" description="Basic residues" evidence="1">
    <location>
        <begin position="390"/>
        <end position="399"/>
    </location>
</feature>
<accession>A0A553P715</accession>
<feature type="region of interest" description="Disordered" evidence="1">
    <location>
        <begin position="159"/>
        <end position="194"/>
    </location>
</feature>
<feature type="region of interest" description="Disordered" evidence="1">
    <location>
        <begin position="374"/>
        <end position="444"/>
    </location>
</feature>
<proteinExistence type="predicted"/>
<gene>
    <name evidence="2" type="ORF">TCAL_11817</name>
</gene>
<sequence length="621" mass="69420">YESTLVKQTFGQPWLDPSDWKFKPKASQIEKEVSKPQHKVSFREAAVGIKLGLQLKHDLRDRQLVRVLNGACLDRELSENLASLLLHCEPPPPAPPRSPRSPFPRALPSKTSHESIAEKMAKQEPFSYSGGLHDSNGTRHTKELSLLNDGRGVTLEAYKKSAHKDKDQAEADVDEELDIRQDVEQGTKTRDDMLSSSYDYYDSDDLEAESIFQKALLDFTFRTEAVGQDELDEMTSGLMSGLKSWLSFGSSMAPSGGSFEADNQMASFLTTTQAALEMKRKGSNIYSLKTDDRLTKKAEEQAAKIAGEFCAWLRNLPKGTSDTVNTIPEDHIRALFDIGQAANPTKSKLAEGLMSWARFGQMAGPKDALASIASQQMSKQKFKKGVDNRKKYRRTSKRPKNLDGTLTGQKANSTTPQITGSNQSRSQWSNKGPILDQGTRQKRRQQYAGHVWHVHPTLWNKRLQQILQEHQHESSIEAVLASTIPAQQRPLVSSMERSNVNEILSSTSMNSESGAATGTKTTEENYGRAGIGTIGESPRLPRKSSKHQLTQNGRMVNGRQSSLKHRKGPDMEATDEEYNRWEENRRIAQLSSSKAFAEFLAKRSNYQLPPFLRDILPANDK</sequence>
<dbReference type="EMBL" id="VCGU01000007">
    <property type="protein sequence ID" value="TRY73479.1"/>
    <property type="molecule type" value="Genomic_DNA"/>
</dbReference>